<comment type="caution">
    <text evidence="1">The sequence shown here is derived from an EMBL/GenBank/DDBJ whole genome shotgun (WGS) entry which is preliminary data.</text>
</comment>
<gene>
    <name evidence="1" type="ORF">M9H77_01853</name>
</gene>
<evidence type="ECO:0000313" key="1">
    <source>
        <dbReference type="EMBL" id="KAI5680626.1"/>
    </source>
</evidence>
<evidence type="ECO:0000313" key="2">
    <source>
        <dbReference type="Proteomes" id="UP001060085"/>
    </source>
</evidence>
<accession>A0ACC0C6R4</accession>
<sequence>MQIWKRGSLGVCELCPLCGWERETEVHLFIHYTRVQEVWNVAGIDVCISVEGMKSRLIRGGVKKKSHCYVGEYGVEKTSGFMRERIWCQLGIILGWRRGASCLLLLHMNNRRNESGHKKVFSKPIVMAHIRMEEREFLGAIRVWVWVWEYPEGNEYMYHLATAALAASASAGPNTPAMTRSWVVGASVANINWLTRATRDTVTGDIPPTGTALWCTKHKCTGFVAPRSNPSFEGNKEGEGENVENACEDQ</sequence>
<proteinExistence type="predicted"/>
<dbReference type="Proteomes" id="UP001060085">
    <property type="component" value="Linkage Group LG01"/>
</dbReference>
<protein>
    <submittedName>
        <fullName evidence="1">Uncharacterized protein</fullName>
    </submittedName>
</protein>
<reference evidence="2" key="1">
    <citation type="journal article" date="2023" name="Nat. Plants">
        <title>Single-cell RNA sequencing provides a high-resolution roadmap for understanding the multicellular compartmentation of specialized metabolism.</title>
        <authorList>
            <person name="Sun S."/>
            <person name="Shen X."/>
            <person name="Li Y."/>
            <person name="Li Y."/>
            <person name="Wang S."/>
            <person name="Li R."/>
            <person name="Zhang H."/>
            <person name="Shen G."/>
            <person name="Guo B."/>
            <person name="Wei J."/>
            <person name="Xu J."/>
            <person name="St-Pierre B."/>
            <person name="Chen S."/>
            <person name="Sun C."/>
        </authorList>
    </citation>
    <scope>NUCLEOTIDE SEQUENCE [LARGE SCALE GENOMIC DNA]</scope>
</reference>
<dbReference type="EMBL" id="CM044701">
    <property type="protein sequence ID" value="KAI5680626.1"/>
    <property type="molecule type" value="Genomic_DNA"/>
</dbReference>
<name>A0ACC0C6R4_CATRO</name>
<keyword evidence="2" id="KW-1185">Reference proteome</keyword>
<organism evidence="1 2">
    <name type="scientific">Catharanthus roseus</name>
    <name type="common">Madagascar periwinkle</name>
    <name type="synonym">Vinca rosea</name>
    <dbReference type="NCBI Taxonomy" id="4058"/>
    <lineage>
        <taxon>Eukaryota</taxon>
        <taxon>Viridiplantae</taxon>
        <taxon>Streptophyta</taxon>
        <taxon>Embryophyta</taxon>
        <taxon>Tracheophyta</taxon>
        <taxon>Spermatophyta</taxon>
        <taxon>Magnoliopsida</taxon>
        <taxon>eudicotyledons</taxon>
        <taxon>Gunneridae</taxon>
        <taxon>Pentapetalae</taxon>
        <taxon>asterids</taxon>
        <taxon>lamiids</taxon>
        <taxon>Gentianales</taxon>
        <taxon>Apocynaceae</taxon>
        <taxon>Rauvolfioideae</taxon>
        <taxon>Vinceae</taxon>
        <taxon>Catharanthinae</taxon>
        <taxon>Catharanthus</taxon>
    </lineage>
</organism>